<dbReference type="STRING" id="1042163.BRLA_c006950"/>
<dbReference type="eggNOG" id="COG3860">
    <property type="taxonomic scope" value="Bacteria"/>
</dbReference>
<sequence>MMSTSRKAELKRQYKETKPVGGVYQIKNIRNQKIFVGSTPNLKMMNGRYFQLKTGTHPNKQLQQEWNEYGEEAFIFEVLEELKEKKEGYFDPADELNKMYEKWLVKLQPYGEAGYHSTAQ</sequence>
<accession>A0A075R1E1</accession>
<dbReference type="Proteomes" id="UP000005850">
    <property type="component" value="Chromosome"/>
</dbReference>
<dbReference type="EMBL" id="CP007806">
    <property type="protein sequence ID" value="AIG25053.1"/>
    <property type="molecule type" value="Genomic_DNA"/>
</dbReference>
<reference evidence="2 3" key="1">
    <citation type="journal article" date="2011" name="J. Bacteriol.">
        <title>Genome sequence of Brevibacillus laterosporus LMG 15441, a pathogen of invertebrates.</title>
        <authorList>
            <person name="Djukic M."/>
            <person name="Poehlein A."/>
            <person name="Thurmer A."/>
            <person name="Daniel R."/>
        </authorList>
    </citation>
    <scope>NUCLEOTIDE SEQUENCE [LARGE SCALE GENOMIC DNA]</scope>
    <source>
        <strain evidence="2 3">LMG 15441</strain>
    </source>
</reference>
<gene>
    <name evidence="2" type="ORF">BRLA_c006950</name>
</gene>
<dbReference type="CDD" id="cd10451">
    <property type="entry name" value="GIY-YIG_LuxR_like"/>
    <property type="match status" value="1"/>
</dbReference>
<evidence type="ECO:0000313" key="2">
    <source>
        <dbReference type="EMBL" id="AIG25053.1"/>
    </source>
</evidence>
<dbReference type="KEGG" id="blr:BRLA_c006950"/>
<proteinExistence type="predicted"/>
<feature type="domain" description="GIY-YIG" evidence="1">
    <location>
        <begin position="21"/>
        <end position="88"/>
    </location>
</feature>
<dbReference type="HOGENOM" id="CLU_146070_0_0_9"/>
<dbReference type="Gene3D" id="3.40.1440.10">
    <property type="entry name" value="GIY-YIG endonuclease"/>
    <property type="match status" value="1"/>
</dbReference>
<dbReference type="RefSeq" id="WP_003335457.1">
    <property type="nucleotide sequence ID" value="NZ_CP007806.1"/>
</dbReference>
<protein>
    <submittedName>
        <fullName evidence="2">GIY-YIG catalytic domain protein</fullName>
    </submittedName>
</protein>
<name>A0A075R1E1_BRELA</name>
<organism evidence="2 3">
    <name type="scientific">Brevibacillus laterosporus LMG 15441</name>
    <dbReference type="NCBI Taxonomy" id="1042163"/>
    <lineage>
        <taxon>Bacteria</taxon>
        <taxon>Bacillati</taxon>
        <taxon>Bacillota</taxon>
        <taxon>Bacilli</taxon>
        <taxon>Bacillales</taxon>
        <taxon>Paenibacillaceae</taxon>
        <taxon>Brevibacillus</taxon>
    </lineage>
</organism>
<dbReference type="SUPFAM" id="SSF82771">
    <property type="entry name" value="GIY-YIG endonuclease"/>
    <property type="match status" value="1"/>
</dbReference>
<evidence type="ECO:0000313" key="3">
    <source>
        <dbReference type="Proteomes" id="UP000005850"/>
    </source>
</evidence>
<dbReference type="InterPro" id="IPR000305">
    <property type="entry name" value="GIY-YIG_endonuc"/>
</dbReference>
<keyword evidence="3" id="KW-1185">Reference proteome</keyword>
<evidence type="ECO:0000259" key="1">
    <source>
        <dbReference type="Pfam" id="PF01541"/>
    </source>
</evidence>
<dbReference type="AlphaFoldDB" id="A0A075R1E1"/>
<dbReference type="InterPro" id="IPR035901">
    <property type="entry name" value="GIY-YIG_endonuc_sf"/>
</dbReference>
<dbReference type="Pfam" id="PF01541">
    <property type="entry name" value="GIY-YIG"/>
    <property type="match status" value="1"/>
</dbReference>